<sequence>MISKLFQPKNGSSRRRGNDIPFWKAIESEICMPVKLHSRSIFKHLALENHRYIKRLDDQSLVEELERFARGAVYKCKFLGIGTNDGDDIRFHGNWATQPEKFSSTAGEIGILKSITDLCKNRDDGFRKAPTDSPSMKRPLVIFNELIKGHEYNREVRNDGQTGSTALRMLNESLVDNCEVNKYNHRFQEPLKMLSMFIYLTGVAFLYKMLGMKINATKTSPDVQYDAKHDLLVGLVALKDENAMPQTNYYKVTSLRALQEYFRTGKLAIYIYAFVIQPLQKDAPFYCFSLYGDDSCFTADDCEKRRKYLTQVLAQDFKVEDECLKVATFSDEEVSAKKERRKLANPVITTRIDPEALVVLDEDERTTEEYASFNLKDYSDRIPDRDCVPSRFLPVINVKDGKKSLMLKHSIVWRMKQ</sequence>
<organism evidence="1 2">
    <name type="scientific">Eretmocerus hayati</name>
    <dbReference type="NCBI Taxonomy" id="131215"/>
    <lineage>
        <taxon>Eukaryota</taxon>
        <taxon>Metazoa</taxon>
        <taxon>Ecdysozoa</taxon>
        <taxon>Arthropoda</taxon>
        <taxon>Hexapoda</taxon>
        <taxon>Insecta</taxon>
        <taxon>Pterygota</taxon>
        <taxon>Neoptera</taxon>
        <taxon>Endopterygota</taxon>
        <taxon>Hymenoptera</taxon>
        <taxon>Apocrita</taxon>
        <taxon>Proctotrupomorpha</taxon>
        <taxon>Chalcidoidea</taxon>
        <taxon>Aphelinidae</taxon>
        <taxon>Aphelininae</taxon>
        <taxon>Eretmocerus</taxon>
    </lineage>
</organism>
<dbReference type="EMBL" id="CM056744">
    <property type="protein sequence ID" value="KAJ8665610.1"/>
    <property type="molecule type" value="Genomic_DNA"/>
</dbReference>
<dbReference type="Proteomes" id="UP001239111">
    <property type="component" value="Chromosome 4"/>
</dbReference>
<reference evidence="1" key="1">
    <citation type="submission" date="2023-04" db="EMBL/GenBank/DDBJ databases">
        <title>A chromosome-level genome assembly of the parasitoid wasp Eretmocerus hayati.</title>
        <authorList>
            <person name="Zhong Y."/>
            <person name="Liu S."/>
            <person name="Liu Y."/>
        </authorList>
    </citation>
    <scope>NUCLEOTIDE SEQUENCE</scope>
    <source>
        <strain evidence="1">ZJU_SS_LIU_2023</strain>
    </source>
</reference>
<name>A0ACC2N7J0_9HYME</name>
<proteinExistence type="predicted"/>
<evidence type="ECO:0000313" key="2">
    <source>
        <dbReference type="Proteomes" id="UP001239111"/>
    </source>
</evidence>
<evidence type="ECO:0000313" key="1">
    <source>
        <dbReference type="EMBL" id="KAJ8665610.1"/>
    </source>
</evidence>
<accession>A0ACC2N7J0</accession>
<comment type="caution">
    <text evidence="1">The sequence shown here is derived from an EMBL/GenBank/DDBJ whole genome shotgun (WGS) entry which is preliminary data.</text>
</comment>
<keyword evidence="2" id="KW-1185">Reference proteome</keyword>
<gene>
    <name evidence="1" type="ORF">QAD02_007272</name>
</gene>
<protein>
    <submittedName>
        <fullName evidence="1">Uncharacterized protein</fullName>
    </submittedName>
</protein>